<dbReference type="InterPro" id="IPR011598">
    <property type="entry name" value="bHLH_dom"/>
</dbReference>
<name>A0AAF0IQU7_9BASI</name>
<evidence type="ECO:0000259" key="3">
    <source>
        <dbReference type="PROSITE" id="PS50888"/>
    </source>
</evidence>
<feature type="domain" description="BHLH" evidence="3">
    <location>
        <begin position="74"/>
        <end position="142"/>
    </location>
</feature>
<evidence type="ECO:0000313" key="5">
    <source>
        <dbReference type="Proteomes" id="UP001214603"/>
    </source>
</evidence>
<protein>
    <recommendedName>
        <fullName evidence="3">BHLH domain-containing protein</fullName>
    </recommendedName>
</protein>
<keyword evidence="1" id="KW-0175">Coiled coil</keyword>
<evidence type="ECO:0000256" key="1">
    <source>
        <dbReference type="SAM" id="Coils"/>
    </source>
</evidence>
<feature type="coiled-coil region" evidence="1">
    <location>
        <begin position="129"/>
        <end position="159"/>
    </location>
</feature>
<gene>
    <name evidence="4" type="ORF">MOBT1_000433</name>
</gene>
<dbReference type="Gene3D" id="4.10.280.10">
    <property type="entry name" value="Helix-loop-helix DNA-binding domain"/>
    <property type="match status" value="1"/>
</dbReference>
<feature type="compositionally biased region" description="Basic and acidic residues" evidence="2">
    <location>
        <begin position="72"/>
        <end position="86"/>
    </location>
</feature>
<accession>A0AAF0IQU7</accession>
<dbReference type="PROSITE" id="PS50888">
    <property type="entry name" value="BHLH"/>
    <property type="match status" value="1"/>
</dbReference>
<sequence length="168" mass="19177">MDPETVKRYIPPKLQRYFLPCTTKEQPHLALLRERKAELKRRVDAGDAAALAEVHEIRAGKRRTNPNGLLSEQEKKANHIASEQKRRANIRKGYDMLCDTLPALRARKLNGKMDDTSDPEGRAGVSSELTVLDEAIEVLEQRLNEHRELVARKAELQTRILDAYSTPR</sequence>
<dbReference type="EMBL" id="CP119934">
    <property type="protein sequence ID" value="WFD01757.1"/>
    <property type="molecule type" value="Genomic_DNA"/>
</dbReference>
<dbReference type="Proteomes" id="UP001214603">
    <property type="component" value="Chromosome 1"/>
</dbReference>
<dbReference type="InterPro" id="IPR036638">
    <property type="entry name" value="HLH_DNA-bd_sf"/>
</dbReference>
<keyword evidence="5" id="KW-1185">Reference proteome</keyword>
<dbReference type="AlphaFoldDB" id="A0AAF0IQU7"/>
<feature type="region of interest" description="Disordered" evidence="2">
    <location>
        <begin position="64"/>
        <end position="86"/>
    </location>
</feature>
<evidence type="ECO:0000256" key="2">
    <source>
        <dbReference type="SAM" id="MobiDB-lite"/>
    </source>
</evidence>
<organism evidence="4 5">
    <name type="scientific">Malassezia obtusa</name>
    <dbReference type="NCBI Taxonomy" id="76774"/>
    <lineage>
        <taxon>Eukaryota</taxon>
        <taxon>Fungi</taxon>
        <taxon>Dikarya</taxon>
        <taxon>Basidiomycota</taxon>
        <taxon>Ustilaginomycotina</taxon>
        <taxon>Malasseziomycetes</taxon>
        <taxon>Malasseziales</taxon>
        <taxon>Malasseziaceae</taxon>
        <taxon>Malassezia</taxon>
    </lineage>
</organism>
<evidence type="ECO:0000313" key="4">
    <source>
        <dbReference type="EMBL" id="WFD01757.1"/>
    </source>
</evidence>
<dbReference type="SUPFAM" id="SSF47459">
    <property type="entry name" value="HLH, helix-loop-helix DNA-binding domain"/>
    <property type="match status" value="1"/>
</dbReference>
<reference evidence="4" key="1">
    <citation type="submission" date="2023-03" db="EMBL/GenBank/DDBJ databases">
        <title>Mating type loci evolution in Malassezia.</title>
        <authorList>
            <person name="Coelho M.A."/>
        </authorList>
    </citation>
    <scope>NUCLEOTIDE SEQUENCE</scope>
    <source>
        <strain evidence="4">CBS 7876</strain>
    </source>
</reference>
<dbReference type="Pfam" id="PF00010">
    <property type="entry name" value="HLH"/>
    <property type="match status" value="1"/>
</dbReference>
<proteinExistence type="predicted"/>
<dbReference type="GO" id="GO:0046983">
    <property type="term" value="F:protein dimerization activity"/>
    <property type="evidence" value="ECO:0007669"/>
    <property type="project" value="InterPro"/>
</dbReference>